<dbReference type="EMBL" id="KQ124766">
    <property type="protein sequence ID" value="KMS64711.1"/>
    <property type="molecule type" value="Genomic_DNA"/>
</dbReference>
<name>A0A0J7YM64_BETVV</name>
<organism evidence="2 3">
    <name type="scientific">Beta vulgaris subsp. vulgaris</name>
    <name type="common">Beet</name>
    <dbReference type="NCBI Taxonomy" id="3555"/>
    <lineage>
        <taxon>Eukaryota</taxon>
        <taxon>Viridiplantae</taxon>
        <taxon>Streptophyta</taxon>
        <taxon>Embryophyta</taxon>
        <taxon>Tracheophyta</taxon>
        <taxon>Spermatophyta</taxon>
        <taxon>Magnoliopsida</taxon>
        <taxon>eudicotyledons</taxon>
        <taxon>Gunneridae</taxon>
        <taxon>Pentapetalae</taxon>
        <taxon>Caryophyllales</taxon>
        <taxon>Chenopodiaceae</taxon>
        <taxon>Betoideae</taxon>
        <taxon>Beta</taxon>
    </lineage>
</organism>
<sequence length="143" mass="15761">MSAERLEAVRAALSVVEGATGIPHETISSYCDISTIDEMDALSALFAEVIAFGQAAGQRARRAGQGAWQFVENAWLFANDAWRVGRAVVVFPFAFSWELLGLLAGAPLLCARAARRCYLLWRWRLSPLWVRPWQPAVPAACLL</sequence>
<feature type="transmembrane region" description="Helical" evidence="1">
    <location>
        <begin position="89"/>
        <end position="114"/>
    </location>
</feature>
<keyword evidence="1" id="KW-0472">Membrane</keyword>
<evidence type="ECO:0000313" key="3">
    <source>
        <dbReference type="Proteomes" id="UP000035740"/>
    </source>
</evidence>
<protein>
    <submittedName>
        <fullName evidence="2">Uncharacterized protein</fullName>
    </submittedName>
</protein>
<dbReference type="Gramene" id="KMS64711">
    <property type="protein sequence ID" value="KMS64711"/>
    <property type="gene ID" value="BVRB_017460"/>
</dbReference>
<evidence type="ECO:0000313" key="2">
    <source>
        <dbReference type="EMBL" id="KMS64711.1"/>
    </source>
</evidence>
<accession>A0A0J7YM64</accession>
<dbReference type="Proteomes" id="UP000035740">
    <property type="component" value="Unassembled WGS sequence"/>
</dbReference>
<keyword evidence="3" id="KW-1185">Reference proteome</keyword>
<keyword evidence="1" id="KW-0812">Transmembrane</keyword>
<reference evidence="2 3" key="1">
    <citation type="journal article" date="2014" name="Nature">
        <title>The genome of the recently domesticated crop plant sugar beet (Beta vulgaris).</title>
        <authorList>
            <person name="Dohm J.C."/>
            <person name="Minoche A.E."/>
            <person name="Holtgrawe D."/>
            <person name="Capella-Gutierrez S."/>
            <person name="Zakrzewski F."/>
            <person name="Tafer H."/>
            <person name="Rupp O."/>
            <person name="Sorensen T.R."/>
            <person name="Stracke R."/>
            <person name="Reinhardt R."/>
            <person name="Goesmann A."/>
            <person name="Kraft T."/>
            <person name="Schulz B."/>
            <person name="Stadler P.F."/>
            <person name="Schmidt T."/>
            <person name="Gabaldon T."/>
            <person name="Lehrach H."/>
            <person name="Weisshaar B."/>
            <person name="Himmelbauer H."/>
        </authorList>
    </citation>
    <scope>NUCLEOTIDE SEQUENCE [LARGE SCALE GENOMIC DNA]</scope>
    <source>
        <tissue evidence="2">Taproot</tissue>
    </source>
</reference>
<proteinExistence type="predicted"/>
<evidence type="ECO:0000256" key="1">
    <source>
        <dbReference type="SAM" id="Phobius"/>
    </source>
</evidence>
<keyword evidence="1" id="KW-1133">Transmembrane helix</keyword>
<gene>
    <name evidence="2" type="ORF">BVRB_017460</name>
</gene>
<dbReference type="AlphaFoldDB" id="A0A0J7YM64"/>